<evidence type="ECO:0000313" key="1">
    <source>
        <dbReference type="EMBL" id="CAI2162493.1"/>
    </source>
</evidence>
<reference evidence="1" key="1">
    <citation type="submission" date="2022-08" db="EMBL/GenBank/DDBJ databases">
        <authorList>
            <person name="Kallberg Y."/>
            <person name="Tangrot J."/>
            <person name="Rosling A."/>
        </authorList>
    </citation>
    <scope>NUCLEOTIDE SEQUENCE</scope>
    <source>
        <strain evidence="1">Wild A</strain>
    </source>
</reference>
<comment type="caution">
    <text evidence="1">The sequence shown here is derived from an EMBL/GenBank/DDBJ whole genome shotgun (WGS) entry which is preliminary data.</text>
</comment>
<dbReference type="OrthoDB" id="2380501at2759"/>
<dbReference type="AlphaFoldDB" id="A0A9W4SA96"/>
<evidence type="ECO:0000313" key="2">
    <source>
        <dbReference type="Proteomes" id="UP001153678"/>
    </source>
</evidence>
<name>A0A9W4SA96_9GLOM</name>
<gene>
    <name evidence="1" type="ORF">FWILDA_LOCUS584</name>
</gene>
<dbReference type="EMBL" id="CAMKVN010000039">
    <property type="protein sequence ID" value="CAI2162493.1"/>
    <property type="molecule type" value="Genomic_DNA"/>
</dbReference>
<protein>
    <submittedName>
        <fullName evidence="1">1861_t:CDS:1</fullName>
    </submittedName>
</protein>
<dbReference type="Proteomes" id="UP001153678">
    <property type="component" value="Unassembled WGS sequence"/>
</dbReference>
<sequence length="167" mass="19315">MKVKLDSSIRILELQKDSRILNAVIHVMIHQPSHEDLDAFKHLLVKLTIENKNTKKLLKLCMYQKDFGVDAAFCIFTNENYFNNTDKIEVFKDFNFTNEVSNSQKHKTEDFEHKDSGTCVVDQKGKAFGIFHTLWMMETYKYAITSPYFAVFKALDVESEKASSSAD</sequence>
<proteinExistence type="predicted"/>
<organism evidence="1 2">
    <name type="scientific">Funneliformis geosporum</name>
    <dbReference type="NCBI Taxonomy" id="1117311"/>
    <lineage>
        <taxon>Eukaryota</taxon>
        <taxon>Fungi</taxon>
        <taxon>Fungi incertae sedis</taxon>
        <taxon>Mucoromycota</taxon>
        <taxon>Glomeromycotina</taxon>
        <taxon>Glomeromycetes</taxon>
        <taxon>Glomerales</taxon>
        <taxon>Glomeraceae</taxon>
        <taxon>Funneliformis</taxon>
    </lineage>
</organism>
<accession>A0A9W4SA96</accession>
<keyword evidence="2" id="KW-1185">Reference proteome</keyword>